<dbReference type="PANTHER" id="PTHR43792">
    <property type="entry name" value="GNAT FAMILY, PUTATIVE (AFU_ORTHOLOGUE AFUA_3G00765)-RELATED-RELATED"/>
    <property type="match status" value="1"/>
</dbReference>
<sequence length="173" mass="20015">MRMILETRRLILRELCPNDFHEVCKLLQDNEVMYAYEGAFNDTEVREWLDRQIKRYAEDKVGLWGAVLKENGELIGQCGITMQSYREQTVPEIGYLLRKNFWHKGYATEAARSCADYASHILGIKRIYSIIRDNNLPSQGVAKRIGMTPGDTIVKHYRGIDMPHIVFSMTLGE</sequence>
<dbReference type="InterPro" id="IPR016181">
    <property type="entry name" value="Acyl_CoA_acyltransferase"/>
</dbReference>
<name>K0X0B9_9BACT</name>
<dbReference type="Pfam" id="PF13302">
    <property type="entry name" value="Acetyltransf_3"/>
    <property type="match status" value="1"/>
</dbReference>
<dbReference type="STRING" id="742726.HMPREF9448_01393"/>
<dbReference type="InterPro" id="IPR051531">
    <property type="entry name" value="N-acetyltransferase"/>
</dbReference>
<protein>
    <recommendedName>
        <fullName evidence="1">N-acetyltransferase domain-containing protein</fullName>
    </recommendedName>
</protein>
<gene>
    <name evidence="2" type="ORF">HMPREF9448_01393</name>
</gene>
<dbReference type="SUPFAM" id="SSF55729">
    <property type="entry name" value="Acyl-CoA N-acyltransferases (Nat)"/>
    <property type="match status" value="1"/>
</dbReference>
<evidence type="ECO:0000259" key="1">
    <source>
        <dbReference type="PROSITE" id="PS51186"/>
    </source>
</evidence>
<dbReference type="eggNOG" id="COG1670">
    <property type="taxonomic scope" value="Bacteria"/>
</dbReference>
<organism evidence="2 3">
    <name type="scientific">Barnesiella intestinihominis YIT 11860</name>
    <dbReference type="NCBI Taxonomy" id="742726"/>
    <lineage>
        <taxon>Bacteria</taxon>
        <taxon>Pseudomonadati</taxon>
        <taxon>Bacteroidota</taxon>
        <taxon>Bacteroidia</taxon>
        <taxon>Bacteroidales</taxon>
        <taxon>Barnesiellaceae</taxon>
        <taxon>Barnesiella</taxon>
    </lineage>
</organism>
<dbReference type="AlphaFoldDB" id="K0X0B9"/>
<dbReference type="GO" id="GO:0016747">
    <property type="term" value="F:acyltransferase activity, transferring groups other than amino-acyl groups"/>
    <property type="evidence" value="ECO:0007669"/>
    <property type="project" value="InterPro"/>
</dbReference>
<dbReference type="RefSeq" id="WP_008861855.1">
    <property type="nucleotide sequence ID" value="NZ_JH815204.1"/>
</dbReference>
<accession>K0X0B9</accession>
<dbReference type="PROSITE" id="PS51186">
    <property type="entry name" value="GNAT"/>
    <property type="match status" value="1"/>
</dbReference>
<dbReference type="GeneID" id="77848666"/>
<reference evidence="2 3" key="1">
    <citation type="submission" date="2012-08" db="EMBL/GenBank/DDBJ databases">
        <title>The Genome Sequence of Barnesiella intestinihominis YIT 11860.</title>
        <authorList>
            <consortium name="The Broad Institute Genome Sequencing Platform"/>
            <person name="Earl A."/>
            <person name="Ward D."/>
            <person name="Feldgarden M."/>
            <person name="Gevers D."/>
            <person name="Morotomi M."/>
            <person name="Walker B."/>
            <person name="Young S.K."/>
            <person name="Zeng Q."/>
            <person name="Gargeya S."/>
            <person name="Fitzgerald M."/>
            <person name="Haas B."/>
            <person name="Abouelleil A."/>
            <person name="Alvarado L."/>
            <person name="Arachchi H.M."/>
            <person name="Berlin A.M."/>
            <person name="Chapman S.B."/>
            <person name="Goldberg J."/>
            <person name="Griggs A."/>
            <person name="Gujja S."/>
            <person name="Hansen M."/>
            <person name="Howarth C."/>
            <person name="Imamovic A."/>
            <person name="Larimer J."/>
            <person name="McCowen C."/>
            <person name="Montmayeur A."/>
            <person name="Murphy C."/>
            <person name="Neiman D."/>
            <person name="Pearson M."/>
            <person name="Priest M."/>
            <person name="Roberts A."/>
            <person name="Saif S."/>
            <person name="Shea T."/>
            <person name="Sisk P."/>
            <person name="Sykes S."/>
            <person name="Wortman J."/>
            <person name="Nusbaum C."/>
            <person name="Birren B."/>
        </authorList>
    </citation>
    <scope>NUCLEOTIDE SEQUENCE [LARGE SCALE GENOMIC DNA]</scope>
    <source>
        <strain evidence="2 3">YIT 11860</strain>
    </source>
</reference>
<dbReference type="PANTHER" id="PTHR43792:SF1">
    <property type="entry name" value="N-ACETYLTRANSFERASE DOMAIN-CONTAINING PROTEIN"/>
    <property type="match status" value="1"/>
</dbReference>
<dbReference type="Gene3D" id="3.40.630.30">
    <property type="match status" value="1"/>
</dbReference>
<feature type="domain" description="N-acetyltransferase" evidence="1">
    <location>
        <begin position="10"/>
        <end position="172"/>
    </location>
</feature>
<evidence type="ECO:0000313" key="3">
    <source>
        <dbReference type="Proteomes" id="UP000006044"/>
    </source>
</evidence>
<dbReference type="InterPro" id="IPR000182">
    <property type="entry name" value="GNAT_dom"/>
</dbReference>
<dbReference type="EMBL" id="ADLE01000008">
    <property type="protein sequence ID" value="EJZ64907.1"/>
    <property type="molecule type" value="Genomic_DNA"/>
</dbReference>
<proteinExistence type="predicted"/>
<comment type="caution">
    <text evidence="2">The sequence shown here is derived from an EMBL/GenBank/DDBJ whole genome shotgun (WGS) entry which is preliminary data.</text>
</comment>
<evidence type="ECO:0000313" key="2">
    <source>
        <dbReference type="EMBL" id="EJZ64907.1"/>
    </source>
</evidence>
<dbReference type="HOGENOM" id="CLU_013985_3_1_10"/>
<dbReference type="Proteomes" id="UP000006044">
    <property type="component" value="Unassembled WGS sequence"/>
</dbReference>
<keyword evidence="3" id="KW-1185">Reference proteome</keyword>